<evidence type="ECO:0000313" key="2">
    <source>
        <dbReference type="Proteomes" id="UP000010366"/>
    </source>
</evidence>
<accession>K9UHW5</accession>
<dbReference type="EMBL" id="CP003600">
    <property type="protein sequence ID" value="AFY94395.1"/>
    <property type="molecule type" value="Genomic_DNA"/>
</dbReference>
<dbReference type="KEGG" id="cmp:Cha6605_3397"/>
<dbReference type="Proteomes" id="UP000010366">
    <property type="component" value="Chromosome"/>
</dbReference>
<dbReference type="AlphaFoldDB" id="K9UHW5"/>
<proteinExistence type="predicted"/>
<reference evidence="1 2" key="1">
    <citation type="submission" date="2012-05" db="EMBL/GenBank/DDBJ databases">
        <title>Finished chromosome of genome of Chamaesiphon sp. PCC 6605.</title>
        <authorList>
            <consortium name="US DOE Joint Genome Institute"/>
            <person name="Gugger M."/>
            <person name="Coursin T."/>
            <person name="Rippka R."/>
            <person name="Tandeau De Marsac N."/>
            <person name="Huntemann M."/>
            <person name="Wei C.-L."/>
            <person name="Han J."/>
            <person name="Detter J.C."/>
            <person name="Han C."/>
            <person name="Tapia R."/>
            <person name="Chen A."/>
            <person name="Kyrpides N."/>
            <person name="Mavromatis K."/>
            <person name="Markowitz V."/>
            <person name="Szeto E."/>
            <person name="Ivanova N."/>
            <person name="Pagani I."/>
            <person name="Pati A."/>
            <person name="Goodwin L."/>
            <person name="Nordberg H.P."/>
            <person name="Cantor M.N."/>
            <person name="Hua S.X."/>
            <person name="Woyke T."/>
            <person name="Kerfeld C.A."/>
        </authorList>
    </citation>
    <scope>NUCLEOTIDE SEQUENCE [LARGE SCALE GENOMIC DNA]</scope>
    <source>
        <strain evidence="2">ATCC 27169 / PCC 6605</strain>
    </source>
</reference>
<gene>
    <name evidence="1" type="ORF">Cha6605_3397</name>
</gene>
<dbReference type="HOGENOM" id="CLU_3341920_0_0_3"/>
<evidence type="ECO:0000313" key="1">
    <source>
        <dbReference type="EMBL" id="AFY94395.1"/>
    </source>
</evidence>
<protein>
    <submittedName>
        <fullName evidence="1">Uncharacterized protein</fullName>
    </submittedName>
</protein>
<organism evidence="1 2">
    <name type="scientific">Chamaesiphon minutus (strain ATCC 27169 / PCC 6605)</name>
    <dbReference type="NCBI Taxonomy" id="1173020"/>
    <lineage>
        <taxon>Bacteria</taxon>
        <taxon>Bacillati</taxon>
        <taxon>Cyanobacteriota</taxon>
        <taxon>Cyanophyceae</taxon>
        <taxon>Gomontiellales</taxon>
        <taxon>Chamaesiphonaceae</taxon>
        <taxon>Chamaesiphon</taxon>
    </lineage>
</organism>
<sequence>MSSKETDFQSVDDVGFEYKFTVSIDLNILLPTTAGQY</sequence>
<name>K9UHW5_CHAP6</name>
<keyword evidence="2" id="KW-1185">Reference proteome</keyword>